<evidence type="ECO:0008006" key="3">
    <source>
        <dbReference type="Google" id="ProtNLM"/>
    </source>
</evidence>
<reference evidence="2" key="1">
    <citation type="submission" date="2016-04" db="EMBL/GenBank/DDBJ databases">
        <title>Draft genome sequence of Paludibacter jiangxiensis strain NM7.</title>
        <authorList>
            <person name="Qiu Y."/>
            <person name="Matsuura N."/>
            <person name="Ohashi A."/>
            <person name="Tourlousse M.D."/>
            <person name="Sekiguchi Y."/>
        </authorList>
    </citation>
    <scope>NUCLEOTIDE SEQUENCE [LARGE SCALE GENOMIC DNA]</scope>
    <source>
        <strain evidence="2">NM7</strain>
    </source>
</reference>
<reference evidence="2" key="2">
    <citation type="journal article" date="2017" name="Genome Announc.">
        <title>Draft genome sequence of Paludibacter jiangxiensis NM7(T), a propionate-producing fermentative bacterium.</title>
        <authorList>
            <person name="Qiu Y.-L."/>
            <person name="Tourlousse D.M."/>
            <person name="Matsuura N."/>
            <person name="Ohashi A."/>
            <person name="Sekiguchi Y."/>
        </authorList>
    </citation>
    <scope>NUCLEOTIDE SEQUENCE [LARGE SCALE GENOMIC DNA]</scope>
    <source>
        <strain evidence="2">NM7</strain>
    </source>
</reference>
<gene>
    <name evidence="1" type="ORF">PJIAN_35</name>
</gene>
<organism evidence="1 2">
    <name type="scientific">Paludibacter jiangxiensis</name>
    <dbReference type="NCBI Taxonomy" id="681398"/>
    <lineage>
        <taxon>Bacteria</taxon>
        <taxon>Pseudomonadati</taxon>
        <taxon>Bacteroidota</taxon>
        <taxon>Bacteroidia</taxon>
        <taxon>Bacteroidales</taxon>
        <taxon>Paludibacteraceae</taxon>
        <taxon>Paludibacter</taxon>
    </lineage>
</organism>
<evidence type="ECO:0000313" key="2">
    <source>
        <dbReference type="Proteomes" id="UP000076586"/>
    </source>
</evidence>
<sequence length="145" mass="17778">MRRLILCFIVVFASTLLFGQQRNPQLEELRAKKIAFIKQRVNMTDDEEKAFWPLYNELEQKRWEISKQRDQWRLTKKDGNTDFAKLNDLYIYSEVTRAKLARTYHEQFKKILPPEKLFRYYIAERDFKEKVLEEIKRKANEARRK</sequence>
<dbReference type="EMBL" id="BDCR01000003">
    <property type="protein sequence ID" value="GAT62702.1"/>
    <property type="molecule type" value="Genomic_DNA"/>
</dbReference>
<proteinExistence type="predicted"/>
<dbReference type="RefSeq" id="WP_153802499.1">
    <property type="nucleotide sequence ID" value="NZ_BDCR01000003.1"/>
</dbReference>
<accession>A0A170ZIK6</accession>
<name>A0A170ZIK6_9BACT</name>
<evidence type="ECO:0000313" key="1">
    <source>
        <dbReference type="EMBL" id="GAT62702.1"/>
    </source>
</evidence>
<dbReference type="OrthoDB" id="675330at2"/>
<protein>
    <recommendedName>
        <fullName evidence="3">Sensor of ECF-type sigma factor</fullName>
    </recommendedName>
</protein>
<dbReference type="STRING" id="681398.PJIAN_35"/>
<dbReference type="Proteomes" id="UP000076586">
    <property type="component" value="Unassembled WGS sequence"/>
</dbReference>
<comment type="caution">
    <text evidence="1">The sequence shown here is derived from an EMBL/GenBank/DDBJ whole genome shotgun (WGS) entry which is preliminary data.</text>
</comment>
<keyword evidence="2" id="KW-1185">Reference proteome</keyword>
<dbReference type="AlphaFoldDB" id="A0A170ZIK6"/>